<proteinExistence type="predicted"/>
<accession>A0A246LR19</accession>
<reference evidence="1 4" key="3">
    <citation type="submission" date="2018-02" db="EMBL/GenBank/DDBJ databases">
        <title>N4-cytosine DNA methylation regulates transcription and pathogenesis in Helicobacter pylori.</title>
        <authorList>
            <person name="Kumar S."/>
            <person name="Karmakar B.C."/>
            <person name="Nagarajan D."/>
            <person name="Mukhopadhyay A.K."/>
            <person name="Rao D.N."/>
        </authorList>
    </citation>
    <scope>NUCLEOTIDE SEQUENCE [LARGE SCALE GENOMIC DNA]</scope>
    <source>
        <strain evidence="1 4">26695-dRdM2</strain>
    </source>
</reference>
<evidence type="ECO:0000313" key="5">
    <source>
        <dbReference type="Proteomes" id="UP000288704"/>
    </source>
</evidence>
<dbReference type="Proteomes" id="UP000288704">
    <property type="component" value="Unassembled WGS sequence"/>
</dbReference>
<dbReference type="Proteomes" id="UP000236568">
    <property type="component" value="Chromosome"/>
</dbReference>
<dbReference type="Proteomes" id="UP000319650">
    <property type="component" value="Unassembled WGS sequence"/>
</dbReference>
<reference evidence="2 6" key="1">
    <citation type="journal article" date="2017" name="Front. Cell. Infect. Microbiol.">
        <title>Whole Genome Sequence and Phylogenetic Analysis Show Helicobacter pylori Strains from Latin America Have Followed a Unique Evolution Pathway.</title>
        <authorList>
            <person name="Munoz-Ramirez Z.Y."/>
            <person name="Mendez-Tenorio A."/>
            <person name="Kato I."/>
            <person name="Bravo M.M."/>
            <person name="Rizzato C."/>
            <person name="Thorell K."/>
            <person name="Torres R.C."/>
            <person name="Aviles-Jimenez F."/>
            <person name="Camorlinga M."/>
            <person name="Canzian F."/>
            <person name="Torres J."/>
        </authorList>
    </citation>
    <scope>NUCLEOTIDE SEQUENCE [LARGE SCALE GENOMIC DNA]</scope>
    <source>
        <strain evidence="2 6">CM22351</strain>
    </source>
</reference>
<evidence type="ECO:0000313" key="1">
    <source>
        <dbReference type="EMBL" id="AUV79229.1"/>
    </source>
</evidence>
<sequence>MFGGKIFDLFAIGGYLSLDFMSNLTNRFKNFLSSFRYAIVKCFLLKHALEIRTSKNLHNQK</sequence>
<dbReference type="EMBL" id="CP026324">
    <property type="protein sequence ID" value="AUV79229.1"/>
    <property type="molecule type" value="Genomic_DNA"/>
</dbReference>
<protein>
    <recommendedName>
        <fullName evidence="7">Glutamyl-tRNA amidotransferase</fullName>
    </recommendedName>
</protein>
<dbReference type="RefSeq" id="WP_000466848.1">
    <property type="nucleotide sequence ID" value="NZ_BNAZ01000004.1"/>
</dbReference>
<dbReference type="EMBL" id="MUPN01000472">
    <property type="protein sequence ID" value="OOQ39299.1"/>
    <property type="molecule type" value="Genomic_DNA"/>
</dbReference>
<organism evidence="2 6">
    <name type="scientific">Helicobacter pylori</name>
    <name type="common">Campylobacter pylori</name>
    <dbReference type="NCBI Taxonomy" id="210"/>
    <lineage>
        <taxon>Bacteria</taxon>
        <taxon>Pseudomonadati</taxon>
        <taxon>Campylobacterota</taxon>
        <taxon>Epsilonproteobacteria</taxon>
        <taxon>Campylobacterales</taxon>
        <taxon>Helicobacteraceae</taxon>
        <taxon>Helicobacter</taxon>
    </lineage>
</organism>
<evidence type="ECO:0000313" key="2">
    <source>
        <dbReference type="EMBL" id="OOQ39299.1"/>
    </source>
</evidence>
<gene>
    <name evidence="2" type="ORF">B0X64_07430</name>
    <name evidence="1" type="ORF">C2842_02780</name>
    <name evidence="3" type="ORF">EC574_04335</name>
</gene>
<evidence type="ECO:0000313" key="6">
    <source>
        <dbReference type="Proteomes" id="UP000319650"/>
    </source>
</evidence>
<evidence type="ECO:0000313" key="4">
    <source>
        <dbReference type="Proteomes" id="UP000236568"/>
    </source>
</evidence>
<dbReference type="AlphaFoldDB" id="A0A246LR19"/>
<dbReference type="EMBL" id="RJIC01000004">
    <property type="protein sequence ID" value="RVZ64028.1"/>
    <property type="molecule type" value="Genomic_DNA"/>
</dbReference>
<name>A0A246LR19_HELPX</name>
<reference evidence="3 5" key="4">
    <citation type="submission" date="2018-10" db="EMBL/GenBank/DDBJ databases">
        <title>Genetic determinants and prediction of antibiotic resistance phenotypes in Helicobacter pylori.</title>
        <authorList>
            <person name="Wagner K."/>
        </authorList>
    </citation>
    <scope>NUCLEOTIDE SEQUENCE [LARGE SCALE GENOMIC DNA]</scope>
    <source>
        <strain evidence="3 5">ZH117</strain>
    </source>
</reference>
<reference evidence="1 4" key="2">
    <citation type="submission" date="2018-01" db="EMBL/GenBank/DDBJ databases">
        <authorList>
            <person name="Morgan R.D."/>
        </authorList>
    </citation>
    <scope>NUCLEOTIDE SEQUENCE [LARGE SCALE GENOMIC DNA]</scope>
    <source>
        <strain evidence="1 4">26695-dRdM2</strain>
    </source>
</reference>
<evidence type="ECO:0008006" key="7">
    <source>
        <dbReference type="Google" id="ProtNLM"/>
    </source>
</evidence>
<evidence type="ECO:0000313" key="3">
    <source>
        <dbReference type="EMBL" id="RVZ64028.1"/>
    </source>
</evidence>